<dbReference type="AlphaFoldDB" id="A0AAV4CY41"/>
<sequence length="157" mass="18461">MVRRHWWCTALSRRLQSLQQRPYPVSYAMRQTLGNKLEEIEHLKIIRKINSTHASPVVVVKKKNGFNRACVDYKRLNKLTVFDPPPVITPVDAFLGTENDRSFSKIDLSKGYWWIPVRQEVNPKAEIVTMDLHSEFHRMPFGIMNLIATLAKLWRCW</sequence>
<dbReference type="InterPro" id="IPR053134">
    <property type="entry name" value="RNA-dir_DNA_polymerase"/>
</dbReference>
<reference evidence="1 2" key="1">
    <citation type="journal article" date="2021" name="Elife">
        <title>Chloroplast acquisition without the gene transfer in kleptoplastic sea slugs, Plakobranchus ocellatus.</title>
        <authorList>
            <person name="Maeda T."/>
            <person name="Takahashi S."/>
            <person name="Yoshida T."/>
            <person name="Shimamura S."/>
            <person name="Takaki Y."/>
            <person name="Nagai Y."/>
            <person name="Toyoda A."/>
            <person name="Suzuki Y."/>
            <person name="Arimoto A."/>
            <person name="Ishii H."/>
            <person name="Satoh N."/>
            <person name="Nishiyama T."/>
            <person name="Hasebe M."/>
            <person name="Maruyama T."/>
            <person name="Minagawa J."/>
            <person name="Obokata J."/>
            <person name="Shigenobu S."/>
        </authorList>
    </citation>
    <scope>NUCLEOTIDE SEQUENCE [LARGE SCALE GENOMIC DNA]</scope>
</reference>
<dbReference type="Gene3D" id="3.10.10.10">
    <property type="entry name" value="HIV Type 1 Reverse Transcriptase, subunit A, domain 1"/>
    <property type="match status" value="1"/>
</dbReference>
<name>A0AAV4CY41_9GAST</name>
<proteinExistence type="predicted"/>
<organism evidence="1 2">
    <name type="scientific">Plakobranchus ocellatus</name>
    <dbReference type="NCBI Taxonomy" id="259542"/>
    <lineage>
        <taxon>Eukaryota</taxon>
        <taxon>Metazoa</taxon>
        <taxon>Spiralia</taxon>
        <taxon>Lophotrochozoa</taxon>
        <taxon>Mollusca</taxon>
        <taxon>Gastropoda</taxon>
        <taxon>Heterobranchia</taxon>
        <taxon>Euthyneura</taxon>
        <taxon>Panpulmonata</taxon>
        <taxon>Sacoglossa</taxon>
        <taxon>Placobranchoidea</taxon>
        <taxon>Plakobranchidae</taxon>
        <taxon>Plakobranchus</taxon>
    </lineage>
</organism>
<protein>
    <submittedName>
        <fullName evidence="1">Zinc finger protein</fullName>
    </submittedName>
</protein>
<evidence type="ECO:0000313" key="1">
    <source>
        <dbReference type="EMBL" id="GFO36808.1"/>
    </source>
</evidence>
<accession>A0AAV4CY41</accession>
<dbReference type="SUPFAM" id="SSF56672">
    <property type="entry name" value="DNA/RNA polymerases"/>
    <property type="match status" value="1"/>
</dbReference>
<keyword evidence="2" id="KW-1185">Reference proteome</keyword>
<dbReference type="Gene3D" id="3.30.70.270">
    <property type="match status" value="1"/>
</dbReference>
<dbReference type="PANTHER" id="PTHR24559:SF444">
    <property type="entry name" value="REVERSE TRANSCRIPTASE DOMAIN-CONTAINING PROTEIN"/>
    <property type="match status" value="1"/>
</dbReference>
<evidence type="ECO:0000313" key="2">
    <source>
        <dbReference type="Proteomes" id="UP000735302"/>
    </source>
</evidence>
<dbReference type="InterPro" id="IPR043502">
    <property type="entry name" value="DNA/RNA_pol_sf"/>
</dbReference>
<dbReference type="PANTHER" id="PTHR24559">
    <property type="entry name" value="TRANSPOSON TY3-I GAG-POL POLYPROTEIN"/>
    <property type="match status" value="1"/>
</dbReference>
<gene>
    <name evidence="1" type="ORF">PoB_006331300</name>
</gene>
<comment type="caution">
    <text evidence="1">The sequence shown here is derived from an EMBL/GenBank/DDBJ whole genome shotgun (WGS) entry which is preliminary data.</text>
</comment>
<dbReference type="Proteomes" id="UP000735302">
    <property type="component" value="Unassembled WGS sequence"/>
</dbReference>
<dbReference type="EMBL" id="BLXT01007141">
    <property type="protein sequence ID" value="GFO36808.1"/>
    <property type="molecule type" value="Genomic_DNA"/>
</dbReference>
<dbReference type="InterPro" id="IPR043128">
    <property type="entry name" value="Rev_trsase/Diguanyl_cyclase"/>
</dbReference>